<gene>
    <name evidence="2" type="ORF">OF850_10835</name>
</gene>
<evidence type="ECO:0000313" key="2">
    <source>
        <dbReference type="EMBL" id="MCW8086124.1"/>
    </source>
</evidence>
<evidence type="ECO:0000256" key="1">
    <source>
        <dbReference type="ARBA" id="ARBA00015681"/>
    </source>
</evidence>
<name>A0ABT3NX32_9PROT</name>
<dbReference type="Gene3D" id="3.30.70.120">
    <property type="match status" value="1"/>
</dbReference>
<organism evidence="2 3">
    <name type="scientific">Sabulicella glaciei</name>
    <dbReference type="NCBI Taxonomy" id="2984948"/>
    <lineage>
        <taxon>Bacteria</taxon>
        <taxon>Pseudomonadati</taxon>
        <taxon>Pseudomonadota</taxon>
        <taxon>Alphaproteobacteria</taxon>
        <taxon>Acetobacterales</taxon>
        <taxon>Acetobacteraceae</taxon>
        <taxon>Sabulicella</taxon>
    </lineage>
</organism>
<dbReference type="InterPro" id="IPR011322">
    <property type="entry name" value="N-reg_PII-like_a/b"/>
</dbReference>
<reference evidence="2 3" key="1">
    <citation type="submission" date="2022-10" db="EMBL/GenBank/DDBJ databases">
        <title>Roseococcus glaciei nov., sp. nov., isolated from glacier.</title>
        <authorList>
            <person name="Liu Q."/>
            <person name="Xin Y.-H."/>
        </authorList>
    </citation>
    <scope>NUCLEOTIDE SEQUENCE [LARGE SCALE GENOMIC DNA]</scope>
    <source>
        <strain evidence="2 3">MDT2-1-1</strain>
    </source>
</reference>
<dbReference type="Pfam" id="PF00543">
    <property type="entry name" value="P-II"/>
    <property type="match status" value="1"/>
</dbReference>
<dbReference type="Proteomes" id="UP001526430">
    <property type="component" value="Unassembled WGS sequence"/>
</dbReference>
<dbReference type="RefSeq" id="WP_301590104.1">
    <property type="nucleotide sequence ID" value="NZ_JAPFQI010000007.1"/>
</dbReference>
<proteinExistence type="predicted"/>
<accession>A0ABT3NX32</accession>
<protein>
    <recommendedName>
        <fullName evidence="1">Nitrogen regulatory protein P-II</fullName>
    </recommendedName>
</protein>
<dbReference type="EMBL" id="JAPFQI010000007">
    <property type="protein sequence ID" value="MCW8086124.1"/>
    <property type="molecule type" value="Genomic_DNA"/>
</dbReference>
<dbReference type="SUPFAM" id="SSF54913">
    <property type="entry name" value="GlnB-like"/>
    <property type="match status" value="1"/>
</dbReference>
<dbReference type="InterPro" id="IPR015867">
    <property type="entry name" value="N-reg_PII/ATP_PRibTrfase_C"/>
</dbReference>
<sequence>MTETALHARKRIEIVVEAKRADDVTELLDRLGATGWTVLPVAQGRGRQGIRQSGDLSGVLDNVLILCIGSAALAERVLAAREELLGARPAIVSVSECQVLRGERFG</sequence>
<evidence type="ECO:0000313" key="3">
    <source>
        <dbReference type="Proteomes" id="UP001526430"/>
    </source>
</evidence>
<dbReference type="InterPro" id="IPR002187">
    <property type="entry name" value="N-reg_PII"/>
</dbReference>
<comment type="caution">
    <text evidence="2">The sequence shown here is derived from an EMBL/GenBank/DDBJ whole genome shotgun (WGS) entry which is preliminary data.</text>
</comment>
<keyword evidence="3" id="KW-1185">Reference proteome</keyword>